<sequence>ALGKDVETAGQVEITLPFTSADNGLYTPCANQVDDGVTWKVSSVNIQPNRNYMRVYKTQDLGEWAGTETGVYIYISGFFEIA</sequence>
<dbReference type="EMBL" id="BARU01040910">
    <property type="protein sequence ID" value="GAH82776.1"/>
    <property type="molecule type" value="Genomic_DNA"/>
</dbReference>
<feature type="non-terminal residue" evidence="1">
    <location>
        <position position="1"/>
    </location>
</feature>
<accession>X1IK28</accession>
<dbReference type="AlphaFoldDB" id="X1IK28"/>
<name>X1IK28_9ZZZZ</name>
<evidence type="ECO:0000313" key="1">
    <source>
        <dbReference type="EMBL" id="GAH82776.1"/>
    </source>
</evidence>
<reference evidence="1" key="1">
    <citation type="journal article" date="2014" name="Front. Microbiol.">
        <title>High frequency of phylogenetically diverse reductive dehalogenase-homologous genes in deep subseafloor sedimentary metagenomes.</title>
        <authorList>
            <person name="Kawai M."/>
            <person name="Futagami T."/>
            <person name="Toyoda A."/>
            <person name="Takaki Y."/>
            <person name="Nishi S."/>
            <person name="Hori S."/>
            <person name="Arai W."/>
            <person name="Tsubouchi T."/>
            <person name="Morono Y."/>
            <person name="Uchiyama I."/>
            <person name="Ito T."/>
            <person name="Fujiyama A."/>
            <person name="Inagaki F."/>
            <person name="Takami H."/>
        </authorList>
    </citation>
    <scope>NUCLEOTIDE SEQUENCE</scope>
    <source>
        <strain evidence="1">Expedition CK06-06</strain>
    </source>
</reference>
<protein>
    <submittedName>
        <fullName evidence="1">Uncharacterized protein</fullName>
    </submittedName>
</protein>
<comment type="caution">
    <text evidence="1">The sequence shown here is derived from an EMBL/GenBank/DDBJ whole genome shotgun (WGS) entry which is preliminary data.</text>
</comment>
<organism evidence="1">
    <name type="scientific">marine sediment metagenome</name>
    <dbReference type="NCBI Taxonomy" id="412755"/>
    <lineage>
        <taxon>unclassified sequences</taxon>
        <taxon>metagenomes</taxon>
        <taxon>ecological metagenomes</taxon>
    </lineage>
</organism>
<gene>
    <name evidence="1" type="ORF">S03H2_63183</name>
</gene>
<proteinExistence type="predicted"/>